<dbReference type="SUPFAM" id="SSF48264">
    <property type="entry name" value="Cytochrome P450"/>
    <property type="match status" value="1"/>
</dbReference>
<feature type="region of interest" description="Disordered" evidence="7">
    <location>
        <begin position="903"/>
        <end position="924"/>
    </location>
</feature>
<dbReference type="Gene3D" id="1.10.630.10">
    <property type="entry name" value="Cytochrome P450"/>
    <property type="match status" value="1"/>
</dbReference>
<gene>
    <name evidence="10" type="ORF">TRUGW13939_05743</name>
</gene>
<evidence type="ECO:0000256" key="3">
    <source>
        <dbReference type="ARBA" id="ARBA00022643"/>
    </source>
</evidence>
<feature type="binding site" description="axial binding residue" evidence="6">
    <location>
        <position position="941"/>
    </location>
    <ligand>
        <name>heme</name>
        <dbReference type="ChEBI" id="CHEBI:30413"/>
    </ligand>
    <ligandPart>
        <name>Fe</name>
        <dbReference type="ChEBI" id="CHEBI:18248"/>
    </ligandPart>
</feature>
<evidence type="ECO:0000256" key="1">
    <source>
        <dbReference type="ARBA" id="ARBA00001917"/>
    </source>
</evidence>
<dbReference type="InterPro" id="IPR002401">
    <property type="entry name" value="Cyt_P450_E_grp-I"/>
</dbReference>
<comment type="cofactor">
    <cofactor evidence="1">
        <name>FMN</name>
        <dbReference type="ChEBI" id="CHEBI:58210"/>
    </cofactor>
</comment>
<evidence type="ECO:0000256" key="8">
    <source>
        <dbReference type="SAM" id="Phobius"/>
    </source>
</evidence>
<evidence type="ECO:0000256" key="6">
    <source>
        <dbReference type="PIRSR" id="PIRSR602401-1"/>
    </source>
</evidence>
<sequence length="996" mass="110472">MSAPRDNVPDMPVEPAKGISYFTPAQNPPAGSAAVPQSDGAPVPKLFKPLKIRGVEFHNRIGLSPLCQYSAKDGHMTDWHLAHLGGIAQRGPSFIMVEATGVTAEGRISPLDVGLWKDSQIEPLRRVIEFVHSQNQIIGIQLAHAGRKASTVPPWLSMGDLATVKSGGWPNDCKGPSDIPFADRFPQPTAMTLQDIEEFKQAWAAATKRAVQAGVDFVEIHNAHGYLLSSFLSPQSNNRTDEYGGSFENRTRLTLEIAQITREVVGPNTPVFLRVSATEWLEQVKPNEPSWRSEDTVRLAQLLADQGAIDLIDISSGGNNQAQKITAGPAFQSPFAVEVKKAVGDKLVVGSVGMINSATLANKLLEEDGLDLVMVGRGFQKNPGLVWSWAEELNLEITMAHQIRWGFAHRIFLEWSGIYKQPIYYSDRCSRHCLIRIILKMASWTLIAILAAVLVTIFKPAYAICNSFVLTVIATILAAWLLRFIYSAVLYPTFFTPLKHIPMPPNRSWISGSTDGLALKFPIELARQWTKTVPNNGLIRYYVIGNLERVLVVSPKAVSDLLVSKSYDFIRPEISATQLGTVTGEGLLVAEGDVHKAQRKSLMPSFSYRHIKDLYPIFWSKAIEMTDEIEKTLPAKDYTIQIGNWSSRAMLDIIGLAGMDYDLNSLQDPDNELSWHYSKLLTPPTGLQRLVAIVCLFVVGFKWYFRVPTAYTRTVMSSVQYIRDVTKKIIREKQAKLERKEDIGVDILSVAMRSGNFSDENLVNQVMTFLAAGHETTSSAFQFAVYALSKHPEMQSRLREEVSKNLPPASLLKEVNEKESKIKQAPIPASAIDKNFPYLTAFLSEVLRFYPSVPFTAREAARDTTLAGQHIPKGTNILISPDITNKDEDFWGADAHVFNPERWLGGDNDDDDEEVAGARRSTGGASSNYAFSTFIHGPRSCIGQGFARAELAIFVAVFVSRFEVALKEPEKKLEMRQMITQVPVDGVVVKVQVLNS</sequence>
<keyword evidence="11" id="KW-1185">Reference proteome</keyword>
<keyword evidence="8" id="KW-1133">Transmembrane helix</keyword>
<proteinExistence type="predicted"/>
<evidence type="ECO:0000313" key="11">
    <source>
        <dbReference type="Proteomes" id="UP000509510"/>
    </source>
</evidence>
<keyword evidence="3" id="KW-0288">FMN</keyword>
<dbReference type="InterPro" id="IPR036396">
    <property type="entry name" value="Cyt_P450_sf"/>
</dbReference>
<reference evidence="11" key="1">
    <citation type="submission" date="2020-06" db="EMBL/GenBank/DDBJ databases">
        <title>A chromosome-scale genome assembly of Talaromyces rugulosus W13939.</title>
        <authorList>
            <person name="Wang B."/>
            <person name="Guo L."/>
            <person name="Ye K."/>
            <person name="Wang L."/>
        </authorList>
    </citation>
    <scope>NUCLEOTIDE SEQUENCE [LARGE SCALE GENOMIC DNA]</scope>
    <source>
        <strain evidence="11">W13939</strain>
    </source>
</reference>
<feature type="transmembrane region" description="Helical" evidence="8">
    <location>
        <begin position="437"/>
        <end position="455"/>
    </location>
</feature>
<dbReference type="InterPro" id="IPR001155">
    <property type="entry name" value="OxRdtase_FMN_N"/>
</dbReference>
<dbReference type="AlphaFoldDB" id="A0A7H8QY67"/>
<dbReference type="RefSeq" id="XP_035344796.1">
    <property type="nucleotide sequence ID" value="XM_035488903.1"/>
</dbReference>
<evidence type="ECO:0000256" key="2">
    <source>
        <dbReference type="ARBA" id="ARBA00022630"/>
    </source>
</evidence>
<evidence type="ECO:0000256" key="5">
    <source>
        <dbReference type="ARBA" id="ARBA00023002"/>
    </source>
</evidence>
<dbReference type="InterPro" id="IPR013785">
    <property type="entry name" value="Aldolase_TIM"/>
</dbReference>
<comment type="cofactor">
    <cofactor evidence="6">
        <name>heme</name>
        <dbReference type="ChEBI" id="CHEBI:30413"/>
    </cofactor>
</comment>
<keyword evidence="8" id="KW-0812">Transmembrane</keyword>
<keyword evidence="5" id="KW-0560">Oxidoreductase</keyword>
<dbReference type="InterPro" id="IPR001128">
    <property type="entry name" value="Cyt_P450"/>
</dbReference>
<protein>
    <recommendedName>
        <fullName evidence="9">NADH:flavin oxidoreductase/NADH oxidase N-terminal domain-containing protein</fullName>
    </recommendedName>
</protein>
<name>A0A7H8QY67_TALRU</name>
<keyword evidence="8" id="KW-0472">Membrane</keyword>
<dbReference type="CDD" id="cd02932">
    <property type="entry name" value="OYE_YqiM_FMN"/>
    <property type="match status" value="1"/>
</dbReference>
<keyword evidence="6" id="KW-0349">Heme</keyword>
<dbReference type="GO" id="GO:0005506">
    <property type="term" value="F:iron ion binding"/>
    <property type="evidence" value="ECO:0007669"/>
    <property type="project" value="InterPro"/>
</dbReference>
<accession>A0A7H8QY67</accession>
<evidence type="ECO:0000256" key="4">
    <source>
        <dbReference type="ARBA" id="ARBA00022857"/>
    </source>
</evidence>
<keyword evidence="4" id="KW-0521">NADP</keyword>
<dbReference type="PRINTS" id="PR00385">
    <property type="entry name" value="P450"/>
</dbReference>
<dbReference type="FunFam" id="1.10.630.10:FF:000051">
    <property type="entry name" value="Cytochrome P450 monooxygenase (Fum15)"/>
    <property type="match status" value="1"/>
</dbReference>
<organism evidence="10 11">
    <name type="scientific">Talaromyces rugulosus</name>
    <name type="common">Penicillium rugulosum</name>
    <dbReference type="NCBI Taxonomy" id="121627"/>
    <lineage>
        <taxon>Eukaryota</taxon>
        <taxon>Fungi</taxon>
        <taxon>Dikarya</taxon>
        <taxon>Ascomycota</taxon>
        <taxon>Pezizomycotina</taxon>
        <taxon>Eurotiomycetes</taxon>
        <taxon>Eurotiomycetidae</taxon>
        <taxon>Eurotiales</taxon>
        <taxon>Trichocomaceae</taxon>
        <taxon>Talaromyces</taxon>
        <taxon>Talaromyces sect. Islandici</taxon>
    </lineage>
</organism>
<dbReference type="Pfam" id="PF00067">
    <property type="entry name" value="p450"/>
    <property type="match status" value="1"/>
</dbReference>
<dbReference type="InterPro" id="IPR044152">
    <property type="entry name" value="YqjM-like"/>
</dbReference>
<feature type="domain" description="NADH:flavin oxidoreductase/NADH oxidase N-terminal" evidence="9">
    <location>
        <begin position="45"/>
        <end position="395"/>
    </location>
</feature>
<dbReference type="GO" id="GO:0016705">
    <property type="term" value="F:oxidoreductase activity, acting on paired donors, with incorporation or reduction of molecular oxygen"/>
    <property type="evidence" value="ECO:0007669"/>
    <property type="project" value="InterPro"/>
</dbReference>
<evidence type="ECO:0000259" key="9">
    <source>
        <dbReference type="Pfam" id="PF00724"/>
    </source>
</evidence>
<dbReference type="KEGG" id="trg:TRUGW13939_05743"/>
<dbReference type="GO" id="GO:0003959">
    <property type="term" value="F:NADPH dehydrogenase activity"/>
    <property type="evidence" value="ECO:0007669"/>
    <property type="project" value="InterPro"/>
</dbReference>
<dbReference type="CDD" id="cd11069">
    <property type="entry name" value="CYP_FUM15-like"/>
    <property type="match status" value="1"/>
</dbReference>
<keyword evidence="2" id="KW-0285">Flavoprotein</keyword>
<dbReference type="GO" id="GO:0020037">
    <property type="term" value="F:heme binding"/>
    <property type="evidence" value="ECO:0007669"/>
    <property type="project" value="InterPro"/>
</dbReference>
<dbReference type="PRINTS" id="PR00463">
    <property type="entry name" value="EP450I"/>
</dbReference>
<dbReference type="PANTHER" id="PTHR43303">
    <property type="entry name" value="NADPH DEHYDROGENASE C23G7.10C-RELATED"/>
    <property type="match status" value="1"/>
</dbReference>
<dbReference type="Pfam" id="PF00724">
    <property type="entry name" value="Oxidored_FMN"/>
    <property type="match status" value="1"/>
</dbReference>
<dbReference type="GeneID" id="55993240"/>
<dbReference type="OrthoDB" id="1470350at2759"/>
<feature type="transmembrane region" description="Helical" evidence="8">
    <location>
        <begin position="461"/>
        <end position="482"/>
    </location>
</feature>
<evidence type="ECO:0000256" key="7">
    <source>
        <dbReference type="SAM" id="MobiDB-lite"/>
    </source>
</evidence>
<evidence type="ECO:0000313" key="10">
    <source>
        <dbReference type="EMBL" id="QKX58618.1"/>
    </source>
</evidence>
<dbReference type="GO" id="GO:0050661">
    <property type="term" value="F:NADP binding"/>
    <property type="evidence" value="ECO:0007669"/>
    <property type="project" value="InterPro"/>
</dbReference>
<dbReference type="EMBL" id="CP055900">
    <property type="protein sequence ID" value="QKX58618.1"/>
    <property type="molecule type" value="Genomic_DNA"/>
</dbReference>
<dbReference type="GO" id="GO:0010181">
    <property type="term" value="F:FMN binding"/>
    <property type="evidence" value="ECO:0007669"/>
    <property type="project" value="InterPro"/>
</dbReference>
<dbReference type="SUPFAM" id="SSF51395">
    <property type="entry name" value="FMN-linked oxidoreductases"/>
    <property type="match status" value="1"/>
</dbReference>
<dbReference type="PANTHER" id="PTHR43303:SF4">
    <property type="entry name" value="NADPH DEHYDROGENASE C23G7.10C-RELATED"/>
    <property type="match status" value="1"/>
</dbReference>
<dbReference type="Proteomes" id="UP000509510">
    <property type="component" value="Chromosome III"/>
</dbReference>
<dbReference type="GO" id="GO:0004497">
    <property type="term" value="F:monooxygenase activity"/>
    <property type="evidence" value="ECO:0007669"/>
    <property type="project" value="InterPro"/>
</dbReference>
<keyword evidence="6" id="KW-0479">Metal-binding</keyword>
<keyword evidence="6" id="KW-0408">Iron</keyword>
<dbReference type="Gene3D" id="3.20.20.70">
    <property type="entry name" value="Aldolase class I"/>
    <property type="match status" value="1"/>
</dbReference>